<evidence type="ECO:0000259" key="3">
    <source>
        <dbReference type="SMART" id="SM00382"/>
    </source>
</evidence>
<reference evidence="4 5" key="1">
    <citation type="submission" date="2015-12" db="EMBL/GenBank/DDBJ databases">
        <title>Complete genome sequence of a multi-drug resistant strain Acidovorax sp. 12322-1.</title>
        <authorList>
            <person name="Ming D."/>
            <person name="Wang M."/>
            <person name="Hu S."/>
            <person name="Zhou Y."/>
            <person name="Jiang T."/>
        </authorList>
    </citation>
    <scope>NUCLEOTIDE SEQUENCE [LARGE SCALE GENOMIC DNA]</scope>
    <source>
        <strain evidence="4 5">12322-1</strain>
    </source>
</reference>
<evidence type="ECO:0000313" key="5">
    <source>
        <dbReference type="Proteomes" id="UP000053300"/>
    </source>
</evidence>
<organism evidence="4 5">
    <name type="scientific">Comamonas kerstersii</name>
    <dbReference type="NCBI Taxonomy" id="225992"/>
    <lineage>
        <taxon>Bacteria</taxon>
        <taxon>Pseudomonadati</taxon>
        <taxon>Pseudomonadota</taxon>
        <taxon>Betaproteobacteria</taxon>
        <taxon>Burkholderiales</taxon>
        <taxon>Comamonadaceae</taxon>
        <taxon>Comamonas</taxon>
    </lineage>
</organism>
<dbReference type="Proteomes" id="UP000053300">
    <property type="component" value="Unassembled WGS sequence"/>
</dbReference>
<protein>
    <submittedName>
        <fullName evidence="4">AAA family ATPase</fullName>
    </submittedName>
</protein>
<dbReference type="STRING" id="225992.B5M06_15655"/>
<dbReference type="Gene3D" id="3.40.50.300">
    <property type="entry name" value="P-loop containing nucleotide triphosphate hydrolases"/>
    <property type="match status" value="2"/>
</dbReference>
<dbReference type="AlphaFoldDB" id="A0A0W7YXS2"/>
<dbReference type="PANTHER" id="PTHR23077:SF171">
    <property type="entry name" value="NUCLEAR VALOSIN-CONTAINING PROTEIN-LIKE"/>
    <property type="match status" value="1"/>
</dbReference>
<dbReference type="SUPFAM" id="SSF52540">
    <property type="entry name" value="P-loop containing nucleoside triphosphate hydrolases"/>
    <property type="match status" value="2"/>
</dbReference>
<keyword evidence="5" id="KW-1185">Reference proteome</keyword>
<name>A0A0W7YXS2_9BURK</name>
<comment type="caution">
    <text evidence="4">The sequence shown here is derived from an EMBL/GenBank/DDBJ whole genome shotgun (WGS) entry which is preliminary data.</text>
</comment>
<evidence type="ECO:0000256" key="1">
    <source>
        <dbReference type="ARBA" id="ARBA00022741"/>
    </source>
</evidence>
<dbReference type="Pfam" id="PF00004">
    <property type="entry name" value="AAA"/>
    <property type="match status" value="2"/>
</dbReference>
<gene>
    <name evidence="4" type="ORF">AS359_06040</name>
</gene>
<evidence type="ECO:0000256" key="2">
    <source>
        <dbReference type="ARBA" id="ARBA00022840"/>
    </source>
</evidence>
<feature type="domain" description="AAA+ ATPase" evidence="3">
    <location>
        <begin position="262"/>
        <end position="395"/>
    </location>
</feature>
<dbReference type="InterPro" id="IPR003593">
    <property type="entry name" value="AAA+_ATPase"/>
</dbReference>
<accession>A0A0W7YXS2</accession>
<keyword evidence="2" id="KW-0067">ATP-binding</keyword>
<dbReference type="CDD" id="cd19481">
    <property type="entry name" value="RecA-like_protease"/>
    <property type="match status" value="1"/>
</dbReference>
<dbReference type="InterPro" id="IPR027417">
    <property type="entry name" value="P-loop_NTPase"/>
</dbReference>
<dbReference type="GO" id="GO:0005524">
    <property type="term" value="F:ATP binding"/>
    <property type="evidence" value="ECO:0007669"/>
    <property type="project" value="UniProtKB-KW"/>
</dbReference>
<sequence length="710" mass="77905">MARRRKLGSGVSGDLDPLVRLWMLRLLVLLGGQREFMGTHGFRNDAVAVALGLGHWVDEAEFDLPDYLKRGEGSSSEFEVKRVKRALRQMHQQAEDSKPQTVASEFMRRNMHRLAELVGLDETDCKILTFVVVIHNERLLDDTGDLLGQLSSSRVFQVLSVLLELPETAVRTALGAQGILARSGLVSVERRGASTLCNKLNLLSDVFADLMVSADTDPLGLLKGTVAPSPQGTLSLADYAHIQPSLDILQPYLQHTAQTCRRGVNIFLHGAPGTGKSELARALAQELGCELFEVSSEDEDGDPINGEHRLRAFRAAQSFFAQRTALVVFDEAEDVFNDGDLMFGRKSTAQVRKAWVNRMLEDNPVPTVWLSNAVRGMDPAFVRRFDMVIELPVPPRKQREQMLRMRCGDLLDAPRIAAIAEVDSLAPAVIAKAGGVVRAISQQLGAEKTAAAFEHLVSSTLRAQGHRTPLRQGGADVAMGYDPAFIQADADLEEVARGLVGTQSGRLCLYGPPGTGKTAYGRWLAEQLGMPLTVKRVSDLISPYVGESEQNIARAFRDAQSEQAVLMMDEVDSFLQDRRGAQRGWEVSLVNEMLTQMEAFPGVFIASTNLMDGLDQAALRRFDLKVKFDFLPPQQAWALLRAQCERMQLPAPSDAERAQLARLHSLTPGDFAVVVRQSRFRPVRSAASLIAALEAECAVKQGAGRSMGFV</sequence>
<dbReference type="EMBL" id="LPXH01000035">
    <property type="protein sequence ID" value="KUF39615.1"/>
    <property type="molecule type" value="Genomic_DNA"/>
</dbReference>
<dbReference type="SMART" id="SM00382">
    <property type="entry name" value="AAA"/>
    <property type="match status" value="2"/>
</dbReference>
<dbReference type="InterPro" id="IPR050168">
    <property type="entry name" value="AAA_ATPase_domain"/>
</dbReference>
<evidence type="ECO:0000313" key="4">
    <source>
        <dbReference type="EMBL" id="KUF39615.1"/>
    </source>
</evidence>
<dbReference type="PANTHER" id="PTHR23077">
    <property type="entry name" value="AAA-FAMILY ATPASE"/>
    <property type="match status" value="1"/>
</dbReference>
<dbReference type="GO" id="GO:0016887">
    <property type="term" value="F:ATP hydrolysis activity"/>
    <property type="evidence" value="ECO:0007669"/>
    <property type="project" value="InterPro"/>
</dbReference>
<proteinExistence type="predicted"/>
<dbReference type="InterPro" id="IPR003959">
    <property type="entry name" value="ATPase_AAA_core"/>
</dbReference>
<keyword evidence="1" id="KW-0547">Nucleotide-binding</keyword>
<feature type="domain" description="AAA+ ATPase" evidence="3">
    <location>
        <begin position="503"/>
        <end position="632"/>
    </location>
</feature>